<dbReference type="EMBL" id="BDGI01000032">
    <property type="protein sequence ID" value="GAV27349.1"/>
    <property type="molecule type" value="Genomic_DNA"/>
</dbReference>
<sequence length="403" mass="45938">MDQIKVKQEPGINGSVTKKSLTSPLKISKECKSNSRPATSTSINRMQSKIPIGKTPIVVKQEQIDSSWKSKHKHCSISGSNVGSSNSEKGSAKQQNHKLHKNVASNNKILEFMIDVPELTDAMHNDDSSKFSSPFNSRVDTAGTNLTFLTKGNTEAEDFKSGVDHGLKHSHQNDNVVTDLMKEKGNYNISRLQFRESSDQGDSGDNLSFISSPCVERKIKQKRKIFEDEVKSTKKQKLNIFHNSGRKISDSRDDKENSFNSTNATDGSDEPVPDIAKRPGTPKKYIVDDKPIYEYMEGEDEIYYEIMGKKGREKELDSNEQQFFEFVHMNFEQWSEQSTSFIKEYDALMKRVILARLRFDKRVKFLKDNLDTFALNLEKYGTEVNKRSEILKEYCSKIVDEID</sequence>
<feature type="compositionally biased region" description="Polar residues" evidence="1">
    <location>
        <begin position="14"/>
        <end position="25"/>
    </location>
</feature>
<keyword evidence="3" id="KW-1185">Reference proteome</keyword>
<protein>
    <recommendedName>
        <fullName evidence="4">Extracellular mutant protein 11 C-terminal domain-containing protein</fullName>
    </recommendedName>
</protein>
<evidence type="ECO:0008006" key="4">
    <source>
        <dbReference type="Google" id="ProtNLM"/>
    </source>
</evidence>
<feature type="compositionally biased region" description="Polar residues" evidence="1">
    <location>
        <begin position="34"/>
        <end position="47"/>
    </location>
</feature>
<dbReference type="Proteomes" id="UP000186136">
    <property type="component" value="Unassembled WGS sequence"/>
</dbReference>
<accession>A0A1Q2YCT5</accession>
<evidence type="ECO:0000313" key="2">
    <source>
        <dbReference type="EMBL" id="GAV27349.1"/>
    </source>
</evidence>
<dbReference type="OrthoDB" id="3997264at2759"/>
<evidence type="ECO:0000256" key="1">
    <source>
        <dbReference type="SAM" id="MobiDB-lite"/>
    </source>
</evidence>
<comment type="caution">
    <text evidence="2">The sequence shown here is derived from an EMBL/GenBank/DDBJ whole genome shotgun (WGS) entry which is preliminary data.</text>
</comment>
<name>A0A1Q2YCT5_9ASCO</name>
<proteinExistence type="predicted"/>
<feature type="region of interest" description="Disordered" evidence="1">
    <location>
        <begin position="237"/>
        <end position="283"/>
    </location>
</feature>
<evidence type="ECO:0000313" key="3">
    <source>
        <dbReference type="Proteomes" id="UP000186136"/>
    </source>
</evidence>
<organism evidence="2 3">
    <name type="scientific">Pichia membranifaciens</name>
    <dbReference type="NCBI Taxonomy" id="4926"/>
    <lineage>
        <taxon>Eukaryota</taxon>
        <taxon>Fungi</taxon>
        <taxon>Dikarya</taxon>
        <taxon>Ascomycota</taxon>
        <taxon>Saccharomycotina</taxon>
        <taxon>Pichiomycetes</taxon>
        <taxon>Pichiales</taxon>
        <taxon>Pichiaceae</taxon>
        <taxon>Pichia</taxon>
    </lineage>
</organism>
<reference evidence="2 3" key="1">
    <citation type="submission" date="2016-08" db="EMBL/GenBank/DDBJ databases">
        <title>Whole genome shotgun sequence of Pichia membranifaciens KS47-1.</title>
        <authorList>
            <person name="Konishi M."/>
            <person name="Ishida M."/>
            <person name="Arakawa T."/>
            <person name="Kato Y."/>
            <person name="Horiuchi J."/>
        </authorList>
    </citation>
    <scope>NUCLEOTIDE SEQUENCE [LARGE SCALE GENOMIC DNA]</scope>
    <source>
        <strain evidence="2 3">KS47-1</strain>
    </source>
</reference>
<feature type="region of interest" description="Disordered" evidence="1">
    <location>
        <begin position="68"/>
        <end position="98"/>
    </location>
</feature>
<feature type="compositionally biased region" description="Basic and acidic residues" evidence="1">
    <location>
        <begin position="247"/>
        <end position="257"/>
    </location>
</feature>
<feature type="region of interest" description="Disordered" evidence="1">
    <location>
        <begin position="1"/>
        <end position="50"/>
    </location>
</feature>
<feature type="compositionally biased region" description="Low complexity" evidence="1">
    <location>
        <begin position="76"/>
        <end position="89"/>
    </location>
</feature>
<gene>
    <name evidence="2" type="ORF">PMKS-000814</name>
</gene>
<dbReference type="AlphaFoldDB" id="A0A1Q2YCT5"/>